<reference evidence="1 2" key="2">
    <citation type="journal article" date="2011" name="Stand. Genomic Sci.">
        <title>Complete genome sequence of Tolumonas auensis type strain (TA 4).</title>
        <authorList>
            <person name="Chertkov O."/>
            <person name="Copeland A."/>
            <person name="Lucas S."/>
            <person name="Lapidus A."/>
            <person name="Berry K.W."/>
            <person name="Detter J.C."/>
            <person name="Del Rio T.G."/>
            <person name="Hammon N."/>
            <person name="Dalin E."/>
            <person name="Tice H."/>
            <person name="Pitluck S."/>
            <person name="Richardson P."/>
            <person name="Bruce D."/>
            <person name="Goodwin L."/>
            <person name="Han C."/>
            <person name="Tapia R."/>
            <person name="Saunders E."/>
            <person name="Schmutz J."/>
            <person name="Brettin T."/>
            <person name="Larimer F."/>
            <person name="Land M."/>
            <person name="Hauser L."/>
            <person name="Spring S."/>
            <person name="Rohde M."/>
            <person name="Kyrpides N.C."/>
            <person name="Ivanova N."/>
            <person name="Goker M."/>
            <person name="Beller H.R."/>
            <person name="Klenk H.P."/>
            <person name="Woyke T."/>
        </authorList>
    </citation>
    <scope>NUCLEOTIDE SEQUENCE [LARGE SCALE GENOMIC DNA]</scope>
    <source>
        <strain evidence="2">DSM 9187 / TA4</strain>
    </source>
</reference>
<dbReference type="RefSeq" id="WP_015880037.1">
    <property type="nucleotide sequence ID" value="NC_012691.1"/>
</dbReference>
<protein>
    <recommendedName>
        <fullName evidence="3">Na(+)-translocating NADH-quinone reductase subunit E</fullName>
    </recommendedName>
</protein>
<gene>
    <name evidence="1" type="ordered locus">Tola_2999</name>
</gene>
<dbReference type="InterPro" id="IPR007495">
    <property type="entry name" value="NqrM"/>
</dbReference>
<dbReference type="STRING" id="595494.Tola_2999"/>
<dbReference type="KEGG" id="tau:Tola_2999"/>
<evidence type="ECO:0000313" key="1">
    <source>
        <dbReference type="EMBL" id="ACQ94588.1"/>
    </source>
</evidence>
<dbReference type="PANTHER" id="PTHR40691:SF1">
    <property type="entry name" value="EXPORTED PROTEIN"/>
    <property type="match status" value="1"/>
</dbReference>
<dbReference type="AlphaFoldDB" id="C4LD57"/>
<dbReference type="Proteomes" id="UP000009073">
    <property type="component" value="Chromosome"/>
</dbReference>
<dbReference type="HOGENOM" id="CLU_191465_2_1_6"/>
<accession>C4LD57</accession>
<organism evidence="1 2">
    <name type="scientific">Tolumonas auensis (strain DSM 9187 / NBRC 110442 / TA 4)</name>
    <dbReference type="NCBI Taxonomy" id="595494"/>
    <lineage>
        <taxon>Bacteria</taxon>
        <taxon>Pseudomonadati</taxon>
        <taxon>Pseudomonadota</taxon>
        <taxon>Gammaproteobacteria</taxon>
        <taxon>Aeromonadales</taxon>
        <taxon>Aeromonadaceae</taxon>
        <taxon>Tolumonas</taxon>
    </lineage>
</organism>
<dbReference type="OrthoDB" id="5296227at2"/>
<dbReference type="EMBL" id="CP001616">
    <property type="protein sequence ID" value="ACQ94588.1"/>
    <property type="molecule type" value="Genomic_DNA"/>
</dbReference>
<dbReference type="PANTHER" id="PTHR40691">
    <property type="entry name" value="(NA+)-NQR MATURATION NQRM"/>
    <property type="match status" value="1"/>
</dbReference>
<sequence length="71" mass="7906">MMIFFATFSLFLVVFLIMAVGYIIQRKRIHGSCGGLDAIGIEKECDCPEPCEARKARLIATIAEPGEKRDD</sequence>
<evidence type="ECO:0008006" key="3">
    <source>
        <dbReference type="Google" id="ProtNLM"/>
    </source>
</evidence>
<dbReference type="eggNOG" id="COG2991">
    <property type="taxonomic scope" value="Bacteria"/>
</dbReference>
<dbReference type="Pfam" id="PF04400">
    <property type="entry name" value="NqrM"/>
    <property type="match status" value="1"/>
</dbReference>
<name>C4LD57_TOLAT</name>
<keyword evidence="2" id="KW-1185">Reference proteome</keyword>
<evidence type="ECO:0000313" key="2">
    <source>
        <dbReference type="Proteomes" id="UP000009073"/>
    </source>
</evidence>
<proteinExistence type="predicted"/>
<reference evidence="2" key="1">
    <citation type="submission" date="2009-05" db="EMBL/GenBank/DDBJ databases">
        <title>Complete sequence of Tolumonas auensis DSM 9187.</title>
        <authorList>
            <consortium name="US DOE Joint Genome Institute"/>
            <person name="Lucas S."/>
            <person name="Copeland A."/>
            <person name="Lapidus A."/>
            <person name="Glavina del Rio T."/>
            <person name="Tice H."/>
            <person name="Bruce D."/>
            <person name="Goodwin L."/>
            <person name="Pitluck S."/>
            <person name="Chertkov O."/>
            <person name="Brettin T."/>
            <person name="Detter J.C."/>
            <person name="Han C."/>
            <person name="Larimer F."/>
            <person name="Land M."/>
            <person name="Hauser L."/>
            <person name="Kyrpides N."/>
            <person name="Mikhailova N."/>
            <person name="Spring S."/>
            <person name="Beller H."/>
        </authorList>
    </citation>
    <scope>NUCLEOTIDE SEQUENCE [LARGE SCALE GENOMIC DNA]</scope>
    <source>
        <strain evidence="2">DSM 9187 / TA4</strain>
    </source>
</reference>